<comment type="subcellular location">
    <subcellularLocation>
        <location evidence="1">Cell membrane</location>
        <topology evidence="1">Peripheral membrane protein</topology>
    </subcellularLocation>
</comment>
<dbReference type="SMART" id="SM00382">
    <property type="entry name" value="AAA"/>
    <property type="match status" value="1"/>
</dbReference>
<proteinExistence type="predicted"/>
<keyword evidence="2" id="KW-0813">Transport</keyword>
<dbReference type="Pfam" id="PF00005">
    <property type="entry name" value="ABC_tran"/>
    <property type="match status" value="1"/>
</dbReference>
<sequence>MAVLTVKDIYKSYQDNEVLKGIDLSVEKGEVISILGPSGSGKTTLLRCLNFLEKPDRGTIVFDEKLYHFVSMTNKEKNQIRQKTGFVFQAYHLFSNRTVLENVTLGLTTVRGMKKEEAHEIGMELLKKVGMENRWNYYPSQISGGQQQRVAIARALAPNPEIIYFDEPTSALDPELIEEVLAVMKDLAKEGRTMVVVTHEMRFAKDVSNRVIFMEHGRIVEQGTSEEMFEHPKEKRTREFLRMKEE</sequence>
<dbReference type="InterPro" id="IPR050086">
    <property type="entry name" value="MetN_ABC_transporter-like"/>
</dbReference>
<dbReference type="InterPro" id="IPR027417">
    <property type="entry name" value="P-loop_NTPase"/>
</dbReference>
<evidence type="ECO:0000256" key="2">
    <source>
        <dbReference type="ARBA" id="ARBA00022448"/>
    </source>
</evidence>
<dbReference type="InterPro" id="IPR003593">
    <property type="entry name" value="AAA+_ATPase"/>
</dbReference>
<dbReference type="InterPro" id="IPR030679">
    <property type="entry name" value="ABC_ATPase_HisP-typ"/>
</dbReference>
<keyword evidence="3" id="KW-1003">Cell membrane</keyword>
<dbReference type="PIRSF" id="PIRSF039085">
    <property type="entry name" value="ABC_ATPase_HisP"/>
    <property type="match status" value="1"/>
</dbReference>
<accession>D2MMP8</accession>
<name>D2MMP8_9FIRM</name>
<dbReference type="GO" id="GO:0005524">
    <property type="term" value="F:ATP binding"/>
    <property type="evidence" value="ECO:0007669"/>
    <property type="project" value="UniProtKB-KW"/>
</dbReference>
<gene>
    <name evidence="8" type="ORF">HMPREF9013_1031</name>
</gene>
<feature type="domain" description="ABC transporter" evidence="7">
    <location>
        <begin position="4"/>
        <end position="241"/>
    </location>
</feature>
<dbReference type="PROSITE" id="PS00211">
    <property type="entry name" value="ABC_TRANSPORTER_1"/>
    <property type="match status" value="1"/>
</dbReference>
<evidence type="ECO:0000313" key="8">
    <source>
        <dbReference type="EMBL" id="EFC06324.1"/>
    </source>
</evidence>
<keyword evidence="4" id="KW-0547">Nucleotide-binding</keyword>
<keyword evidence="5 8" id="KW-0067">ATP-binding</keyword>
<reference evidence="9" key="1">
    <citation type="submission" date="2009-12" db="EMBL/GenBank/DDBJ databases">
        <title>Sequence of Clostridiales genomosp. BVAB3 str. UPII9-5.</title>
        <authorList>
            <person name="Madupu R."/>
            <person name="Durkin A.S."/>
            <person name="Torralba M."/>
            <person name="Methe B."/>
            <person name="Sutton G.G."/>
            <person name="Strausberg R.L."/>
            <person name="Nelson K.E."/>
        </authorList>
    </citation>
    <scope>NUCLEOTIDE SEQUENCE [LARGE SCALE GENOMIC DNA]</scope>
    <source>
        <strain evidence="9">W1219</strain>
    </source>
</reference>
<dbReference type="STRING" id="679192.HMPREF9013_1031"/>
<dbReference type="OrthoDB" id="9804199at2"/>
<dbReference type="RefSeq" id="WP_006626669.1">
    <property type="nucleotide sequence ID" value="NZ_ADFR01000002.1"/>
</dbReference>
<dbReference type="eggNOG" id="COG1126">
    <property type="taxonomic scope" value="Bacteria"/>
</dbReference>
<dbReference type="PANTHER" id="PTHR43166">
    <property type="entry name" value="AMINO ACID IMPORT ATP-BINDING PROTEIN"/>
    <property type="match status" value="1"/>
</dbReference>
<dbReference type="PROSITE" id="PS50893">
    <property type="entry name" value="ABC_TRANSPORTER_2"/>
    <property type="match status" value="1"/>
</dbReference>
<dbReference type="GO" id="GO:0016887">
    <property type="term" value="F:ATP hydrolysis activity"/>
    <property type="evidence" value="ECO:0007669"/>
    <property type="project" value="InterPro"/>
</dbReference>
<dbReference type="PANTHER" id="PTHR43166:SF35">
    <property type="entry name" value="L-CYSTINE IMPORT ATP-BINDING PROTEIN TCYN"/>
    <property type="match status" value="1"/>
</dbReference>
<evidence type="ECO:0000256" key="4">
    <source>
        <dbReference type="ARBA" id="ARBA00022741"/>
    </source>
</evidence>
<dbReference type="GO" id="GO:0015424">
    <property type="term" value="F:ABC-type amino acid transporter activity"/>
    <property type="evidence" value="ECO:0007669"/>
    <property type="project" value="InterPro"/>
</dbReference>
<dbReference type="CDD" id="cd03262">
    <property type="entry name" value="ABC_HisP_GlnQ"/>
    <property type="match status" value="1"/>
</dbReference>
<evidence type="ECO:0000256" key="6">
    <source>
        <dbReference type="ARBA" id="ARBA00023136"/>
    </source>
</evidence>
<dbReference type="SUPFAM" id="SSF52540">
    <property type="entry name" value="P-loop containing nucleoside triphosphate hydrolases"/>
    <property type="match status" value="1"/>
</dbReference>
<evidence type="ECO:0000256" key="1">
    <source>
        <dbReference type="ARBA" id="ARBA00004202"/>
    </source>
</evidence>
<dbReference type="FunFam" id="3.40.50.300:FF:000020">
    <property type="entry name" value="Amino acid ABC transporter ATP-binding component"/>
    <property type="match status" value="1"/>
</dbReference>
<evidence type="ECO:0000259" key="7">
    <source>
        <dbReference type="PROSITE" id="PS50893"/>
    </source>
</evidence>
<evidence type="ECO:0000313" key="9">
    <source>
        <dbReference type="Proteomes" id="UP000005017"/>
    </source>
</evidence>
<dbReference type="AlphaFoldDB" id="D2MMP8"/>
<evidence type="ECO:0000256" key="3">
    <source>
        <dbReference type="ARBA" id="ARBA00022475"/>
    </source>
</evidence>
<dbReference type="EMBL" id="ADFR01000002">
    <property type="protein sequence ID" value="EFC06324.1"/>
    <property type="molecule type" value="Genomic_DNA"/>
</dbReference>
<organism evidence="8 9">
    <name type="scientific">Bulleidia extructa W1219</name>
    <dbReference type="NCBI Taxonomy" id="679192"/>
    <lineage>
        <taxon>Bacteria</taxon>
        <taxon>Bacillati</taxon>
        <taxon>Bacillota</taxon>
        <taxon>Erysipelotrichia</taxon>
        <taxon>Erysipelotrichales</taxon>
        <taxon>Erysipelotrichaceae</taxon>
        <taxon>Bulleidia</taxon>
    </lineage>
</organism>
<dbReference type="Proteomes" id="UP000005017">
    <property type="component" value="Unassembled WGS sequence"/>
</dbReference>
<dbReference type="InterPro" id="IPR017871">
    <property type="entry name" value="ABC_transporter-like_CS"/>
</dbReference>
<protein>
    <submittedName>
        <fullName evidence="8">ABC transporter, ATP-binding protein</fullName>
    </submittedName>
</protein>
<comment type="caution">
    <text evidence="8">The sequence shown here is derived from an EMBL/GenBank/DDBJ whole genome shotgun (WGS) entry which is preliminary data.</text>
</comment>
<dbReference type="InterPro" id="IPR003439">
    <property type="entry name" value="ABC_transporter-like_ATP-bd"/>
</dbReference>
<keyword evidence="6" id="KW-0472">Membrane</keyword>
<keyword evidence="9" id="KW-1185">Reference proteome</keyword>
<evidence type="ECO:0000256" key="5">
    <source>
        <dbReference type="ARBA" id="ARBA00022840"/>
    </source>
</evidence>
<dbReference type="GO" id="GO:0005886">
    <property type="term" value="C:plasma membrane"/>
    <property type="evidence" value="ECO:0007669"/>
    <property type="project" value="UniProtKB-SubCell"/>
</dbReference>
<dbReference type="Gene3D" id="3.40.50.300">
    <property type="entry name" value="P-loop containing nucleotide triphosphate hydrolases"/>
    <property type="match status" value="1"/>
</dbReference>